<keyword evidence="1" id="KW-0805">Transcription regulation</keyword>
<dbReference type="GO" id="GO:0006355">
    <property type="term" value="P:regulation of DNA-templated transcription"/>
    <property type="evidence" value="ECO:0007669"/>
    <property type="project" value="InterPro"/>
</dbReference>
<organism evidence="7 8">
    <name type="scientific">Miscanthus lutarioriparius</name>
    <dbReference type="NCBI Taxonomy" id="422564"/>
    <lineage>
        <taxon>Eukaryota</taxon>
        <taxon>Viridiplantae</taxon>
        <taxon>Streptophyta</taxon>
        <taxon>Embryophyta</taxon>
        <taxon>Tracheophyta</taxon>
        <taxon>Spermatophyta</taxon>
        <taxon>Magnoliopsida</taxon>
        <taxon>Liliopsida</taxon>
        <taxon>Poales</taxon>
        <taxon>Poaceae</taxon>
        <taxon>PACMAD clade</taxon>
        <taxon>Panicoideae</taxon>
        <taxon>Andropogonodae</taxon>
        <taxon>Andropogoneae</taxon>
        <taxon>Saccharinae</taxon>
        <taxon>Miscanthus</taxon>
    </lineage>
</organism>
<feature type="domain" description="NAC" evidence="6">
    <location>
        <begin position="1"/>
        <end position="83"/>
    </location>
</feature>
<feature type="region of interest" description="Disordered" evidence="5">
    <location>
        <begin position="59"/>
        <end position="134"/>
    </location>
</feature>
<protein>
    <recommendedName>
        <fullName evidence="6">NAC domain-containing protein</fullName>
    </recommendedName>
</protein>
<name>A0A811P8L6_9POAL</name>
<evidence type="ECO:0000256" key="2">
    <source>
        <dbReference type="ARBA" id="ARBA00023125"/>
    </source>
</evidence>
<dbReference type="Proteomes" id="UP000604825">
    <property type="component" value="Unassembled WGS sequence"/>
</dbReference>
<gene>
    <name evidence="7" type="ORF">NCGR_LOCUS24227</name>
</gene>
<keyword evidence="8" id="KW-1185">Reference proteome</keyword>
<evidence type="ECO:0000313" key="8">
    <source>
        <dbReference type="Proteomes" id="UP000604825"/>
    </source>
</evidence>
<keyword evidence="2" id="KW-0238">DNA-binding</keyword>
<dbReference type="PROSITE" id="PS51005">
    <property type="entry name" value="NAC"/>
    <property type="match status" value="1"/>
</dbReference>
<feature type="compositionally biased region" description="Basic and acidic residues" evidence="5">
    <location>
        <begin position="1"/>
        <end position="14"/>
    </location>
</feature>
<dbReference type="OrthoDB" id="692888at2759"/>
<sequence length="149" mass="15687">MRPKRAMGDDEGHWKVTGAEKPVLGGTDGKEVIGTRRALTFHEDTFELNDFVLCKITNRSLSVEGDEEEQPTPDGGGGEPYEKHLPEQQQAGGGGAGTQAGQQQPGPSGGGAASHGNQQPAPAEAPLPDCGVDLGDNIFSMDVVDWFVF</sequence>
<evidence type="ECO:0000256" key="4">
    <source>
        <dbReference type="ARBA" id="ARBA00023242"/>
    </source>
</evidence>
<comment type="caution">
    <text evidence="7">The sequence shown here is derived from an EMBL/GenBank/DDBJ whole genome shotgun (WGS) entry which is preliminary data.</text>
</comment>
<accession>A0A811P8L6</accession>
<evidence type="ECO:0000256" key="3">
    <source>
        <dbReference type="ARBA" id="ARBA00023163"/>
    </source>
</evidence>
<dbReference type="InterPro" id="IPR036093">
    <property type="entry name" value="NAC_dom_sf"/>
</dbReference>
<proteinExistence type="predicted"/>
<keyword evidence="3" id="KW-0804">Transcription</keyword>
<dbReference type="GO" id="GO:0003677">
    <property type="term" value="F:DNA binding"/>
    <property type="evidence" value="ECO:0007669"/>
    <property type="project" value="UniProtKB-KW"/>
</dbReference>
<keyword evidence="4" id="KW-0539">Nucleus</keyword>
<evidence type="ECO:0000313" key="7">
    <source>
        <dbReference type="EMBL" id="CAD6236264.1"/>
    </source>
</evidence>
<dbReference type="AlphaFoldDB" id="A0A811P8L6"/>
<reference evidence="7" key="1">
    <citation type="submission" date="2020-10" db="EMBL/GenBank/DDBJ databases">
        <authorList>
            <person name="Han B."/>
            <person name="Lu T."/>
            <person name="Zhao Q."/>
            <person name="Huang X."/>
            <person name="Zhao Y."/>
        </authorList>
    </citation>
    <scope>NUCLEOTIDE SEQUENCE</scope>
</reference>
<evidence type="ECO:0000256" key="5">
    <source>
        <dbReference type="SAM" id="MobiDB-lite"/>
    </source>
</evidence>
<dbReference type="SUPFAM" id="SSF101941">
    <property type="entry name" value="NAC domain"/>
    <property type="match status" value="1"/>
</dbReference>
<feature type="region of interest" description="Disordered" evidence="5">
    <location>
        <begin position="1"/>
        <end position="28"/>
    </location>
</feature>
<dbReference type="InterPro" id="IPR003441">
    <property type="entry name" value="NAC-dom"/>
</dbReference>
<dbReference type="EMBL" id="CAJGYO010000006">
    <property type="protein sequence ID" value="CAD6236264.1"/>
    <property type="molecule type" value="Genomic_DNA"/>
</dbReference>
<evidence type="ECO:0000259" key="6">
    <source>
        <dbReference type="PROSITE" id="PS51005"/>
    </source>
</evidence>
<evidence type="ECO:0000256" key="1">
    <source>
        <dbReference type="ARBA" id="ARBA00023015"/>
    </source>
</evidence>